<evidence type="ECO:0000256" key="1">
    <source>
        <dbReference type="SAM" id="Phobius"/>
    </source>
</evidence>
<dbReference type="InParanoid" id="E3JBW7"/>
<reference evidence="2 3" key="1">
    <citation type="submission" date="2010-10" db="EMBL/GenBank/DDBJ databases">
        <title>Complete sequence of Frankia sp. EuI1c.</title>
        <authorList>
            <consortium name="US DOE Joint Genome Institute"/>
            <person name="Lucas S."/>
            <person name="Copeland A."/>
            <person name="Lapidus A."/>
            <person name="Cheng J.-F."/>
            <person name="Bruce D."/>
            <person name="Goodwin L."/>
            <person name="Pitluck S."/>
            <person name="Chertkov O."/>
            <person name="Detter J.C."/>
            <person name="Han C."/>
            <person name="Tapia R."/>
            <person name="Land M."/>
            <person name="Hauser L."/>
            <person name="Jeffries C."/>
            <person name="Kyrpides N."/>
            <person name="Ivanova N."/>
            <person name="Mikhailova N."/>
            <person name="Beauchemin N."/>
            <person name="Sen A."/>
            <person name="Sur S.A."/>
            <person name="Gtari M."/>
            <person name="Wall L."/>
            <person name="Tisa L."/>
            <person name="Woyke T."/>
        </authorList>
    </citation>
    <scope>NUCLEOTIDE SEQUENCE [LARGE SCALE GENOMIC DNA]</scope>
    <source>
        <strain evidence="3">DSM 45817 / CECT 9037 / EuI1c</strain>
    </source>
</reference>
<evidence type="ECO:0000313" key="2">
    <source>
        <dbReference type="EMBL" id="ADP82277.1"/>
    </source>
</evidence>
<sequence length="366" mass="39171">MTSAQPSGTQPPGEAAVLDRDAAVEAIGHLLDVGRYDDARGRAAALLGQHPDDGHVLCLLARALLGVGDAAAALQAAQRAVAVSPDDEWGHRLVSVAFDRLGRPQLARDAARRATALAPNLWQGWVQLADTAQDVAWGEQEAVHAATQAIRLAPQEPSPHIAYGRIFMRTNPAHARFAFEEALRRDPGNAAARNNLAVLDLRTSRFRKAGEGLIRAAAADPRNTVAQHNLRLAVYAIVGRACLAVVVFTLVLARPLLVLGDATGRLPVPFTIIWIVGEAVGLGFLGWWLRRLTPPLRRHLWYLIGRDPMLRVLVASLAVVGLLGTVGVLAWGPVGLASRILTVLVVVAVRVLTGIASRRLRRGHAG</sequence>
<dbReference type="Gene3D" id="1.25.40.10">
    <property type="entry name" value="Tetratricopeptide repeat domain"/>
    <property type="match status" value="2"/>
</dbReference>
<accession>E3JBW7</accession>
<feature type="transmembrane region" description="Helical" evidence="1">
    <location>
        <begin position="232"/>
        <end position="252"/>
    </location>
</feature>
<dbReference type="Proteomes" id="UP000002484">
    <property type="component" value="Chromosome"/>
</dbReference>
<evidence type="ECO:0000313" key="3">
    <source>
        <dbReference type="Proteomes" id="UP000002484"/>
    </source>
</evidence>
<dbReference type="KEGG" id="fri:FraEuI1c_4278"/>
<feature type="transmembrane region" description="Helical" evidence="1">
    <location>
        <begin position="336"/>
        <end position="356"/>
    </location>
</feature>
<dbReference type="InterPro" id="IPR011990">
    <property type="entry name" value="TPR-like_helical_dom_sf"/>
</dbReference>
<dbReference type="Pfam" id="PF14559">
    <property type="entry name" value="TPR_19"/>
    <property type="match status" value="2"/>
</dbReference>
<keyword evidence="1" id="KW-1133">Transmembrane helix</keyword>
<gene>
    <name evidence="2" type="ordered locus">FraEuI1c_4278</name>
</gene>
<keyword evidence="3" id="KW-1185">Reference proteome</keyword>
<protein>
    <submittedName>
        <fullName evidence="2">Uncharacterized protein</fullName>
    </submittedName>
</protein>
<dbReference type="RefSeq" id="WP_013425395.1">
    <property type="nucleotide sequence ID" value="NC_014666.1"/>
</dbReference>
<name>E3JBW7_PSEI1</name>
<feature type="transmembrane region" description="Helical" evidence="1">
    <location>
        <begin position="310"/>
        <end position="330"/>
    </location>
</feature>
<dbReference type="SUPFAM" id="SSF48452">
    <property type="entry name" value="TPR-like"/>
    <property type="match status" value="1"/>
</dbReference>
<proteinExistence type="predicted"/>
<dbReference type="eggNOG" id="COG0457">
    <property type="taxonomic scope" value="Bacteria"/>
</dbReference>
<feature type="transmembrane region" description="Helical" evidence="1">
    <location>
        <begin position="272"/>
        <end position="289"/>
    </location>
</feature>
<dbReference type="HOGENOM" id="CLU_755968_0_0_11"/>
<dbReference type="EMBL" id="CP002299">
    <property type="protein sequence ID" value="ADP82277.1"/>
    <property type="molecule type" value="Genomic_DNA"/>
</dbReference>
<organism evidence="2 3">
    <name type="scientific">Pseudofrankia inefficax (strain DSM 45817 / CECT 9037 / DDB 130130 / EuI1c)</name>
    <name type="common">Frankia inefficax</name>
    <dbReference type="NCBI Taxonomy" id="298654"/>
    <lineage>
        <taxon>Bacteria</taxon>
        <taxon>Bacillati</taxon>
        <taxon>Actinomycetota</taxon>
        <taxon>Actinomycetes</taxon>
        <taxon>Frankiales</taxon>
        <taxon>Frankiaceae</taxon>
        <taxon>Pseudofrankia</taxon>
    </lineage>
</organism>
<dbReference type="AlphaFoldDB" id="E3JBW7"/>
<keyword evidence="1" id="KW-0472">Membrane</keyword>
<keyword evidence="1" id="KW-0812">Transmembrane</keyword>
<dbReference type="STRING" id="298654.FraEuI1c_4278"/>